<feature type="domain" description="HTH merR-type" evidence="1">
    <location>
        <begin position="9"/>
        <end position="74"/>
    </location>
</feature>
<dbReference type="AlphaFoldDB" id="A0A4V2SY12"/>
<dbReference type="GO" id="GO:0003677">
    <property type="term" value="F:DNA binding"/>
    <property type="evidence" value="ECO:0007669"/>
    <property type="project" value="InterPro"/>
</dbReference>
<reference evidence="2 3" key="1">
    <citation type="submission" date="2019-03" db="EMBL/GenBank/DDBJ databases">
        <title>Genomic Encyclopedia of Type Strains, Phase IV (KMG-IV): sequencing the most valuable type-strain genomes for metagenomic binning, comparative biology and taxonomic classification.</title>
        <authorList>
            <person name="Goeker M."/>
        </authorList>
    </citation>
    <scope>NUCLEOTIDE SEQUENCE [LARGE SCALE GENOMIC DNA]</scope>
    <source>
        <strain evidence="2 3">DSM 46831</strain>
    </source>
</reference>
<gene>
    <name evidence="2" type="ORF">EDD57_11814</name>
</gene>
<dbReference type="Gene3D" id="1.10.1660.10">
    <property type="match status" value="1"/>
</dbReference>
<keyword evidence="3" id="KW-1185">Reference proteome</keyword>
<proteinExistence type="predicted"/>
<organism evidence="2 3">
    <name type="scientific">Baia soyae</name>
    <dbReference type="NCBI Taxonomy" id="1544746"/>
    <lineage>
        <taxon>Bacteria</taxon>
        <taxon>Bacillati</taxon>
        <taxon>Bacillota</taxon>
        <taxon>Bacilli</taxon>
        <taxon>Bacillales</taxon>
        <taxon>Thermoactinomycetaceae</taxon>
        <taxon>Baia</taxon>
    </lineage>
</organism>
<evidence type="ECO:0000259" key="1">
    <source>
        <dbReference type="Pfam" id="PF13411"/>
    </source>
</evidence>
<evidence type="ECO:0000313" key="2">
    <source>
        <dbReference type="EMBL" id="TCP68276.1"/>
    </source>
</evidence>
<protein>
    <submittedName>
        <fullName evidence="2">MerR-like DNA binding protein</fullName>
    </submittedName>
</protein>
<dbReference type="EMBL" id="SLXV01000018">
    <property type="protein sequence ID" value="TCP68276.1"/>
    <property type="molecule type" value="Genomic_DNA"/>
</dbReference>
<dbReference type="Pfam" id="PF13411">
    <property type="entry name" value="MerR_1"/>
    <property type="match status" value="1"/>
</dbReference>
<accession>A0A4V2SY12</accession>
<sequence>MINQKEFLTTREVSEHLQVHARTIRKWIDVFEDYIGPDLNERGHYILSEDSLERLMDIKERLAVPNQSMKQVREDLKFEGKLTIPATAASVSQEDSTSLPNVTQEKTMQKVMSTMNQMGDLMEELFERMDRMEDHMYTIFETFEDMEHKLVSLNLDRISGNDVHQMFDEIRKKQDQLKLELRNVHFTQKLSAAASEQPVVPKRQKRGKFLFFF</sequence>
<dbReference type="Proteomes" id="UP000294746">
    <property type="component" value="Unassembled WGS sequence"/>
</dbReference>
<dbReference type="GO" id="GO:0006355">
    <property type="term" value="P:regulation of DNA-templated transcription"/>
    <property type="evidence" value="ECO:0007669"/>
    <property type="project" value="InterPro"/>
</dbReference>
<evidence type="ECO:0000313" key="3">
    <source>
        <dbReference type="Proteomes" id="UP000294746"/>
    </source>
</evidence>
<dbReference type="InterPro" id="IPR000551">
    <property type="entry name" value="MerR-type_HTH_dom"/>
</dbReference>
<comment type="caution">
    <text evidence="2">The sequence shown here is derived from an EMBL/GenBank/DDBJ whole genome shotgun (WGS) entry which is preliminary data.</text>
</comment>
<dbReference type="RefSeq" id="WP_165873707.1">
    <property type="nucleotide sequence ID" value="NZ_SLXV01000018.1"/>
</dbReference>
<dbReference type="SUPFAM" id="SSF46955">
    <property type="entry name" value="Putative DNA-binding domain"/>
    <property type="match status" value="1"/>
</dbReference>
<dbReference type="InterPro" id="IPR009061">
    <property type="entry name" value="DNA-bd_dom_put_sf"/>
</dbReference>
<name>A0A4V2SY12_9BACL</name>